<evidence type="ECO:0000256" key="1">
    <source>
        <dbReference type="SAM" id="Phobius"/>
    </source>
</evidence>
<dbReference type="EMBL" id="MN740350">
    <property type="protein sequence ID" value="QHU01851.1"/>
    <property type="molecule type" value="Genomic_DNA"/>
</dbReference>
<accession>A0A6C0JAN3</accession>
<reference evidence="2" key="1">
    <citation type="journal article" date="2020" name="Nature">
        <title>Giant virus diversity and host interactions through global metagenomics.</title>
        <authorList>
            <person name="Schulz F."/>
            <person name="Roux S."/>
            <person name="Paez-Espino D."/>
            <person name="Jungbluth S."/>
            <person name="Walsh D.A."/>
            <person name="Denef V.J."/>
            <person name="McMahon K.D."/>
            <person name="Konstantinidis K.T."/>
            <person name="Eloe-Fadrosh E.A."/>
            <person name="Kyrpides N.C."/>
            <person name="Woyke T."/>
        </authorList>
    </citation>
    <scope>NUCLEOTIDE SEQUENCE</scope>
    <source>
        <strain evidence="2">GVMAG-M-3300025880-56</strain>
    </source>
</reference>
<proteinExistence type="predicted"/>
<keyword evidence="1" id="KW-0472">Membrane</keyword>
<organism evidence="2">
    <name type="scientific">viral metagenome</name>
    <dbReference type="NCBI Taxonomy" id="1070528"/>
    <lineage>
        <taxon>unclassified sequences</taxon>
        <taxon>metagenomes</taxon>
        <taxon>organismal metagenomes</taxon>
    </lineage>
</organism>
<name>A0A6C0JAN3_9ZZZZ</name>
<protein>
    <submittedName>
        <fullName evidence="2">Uncharacterized protein</fullName>
    </submittedName>
</protein>
<feature type="transmembrane region" description="Helical" evidence="1">
    <location>
        <begin position="117"/>
        <end position="139"/>
    </location>
</feature>
<sequence>MNKGAYVNCSQACLQTETPRQIRRSPQNKGYSLDSLWLIFKIITTEFYKNITSTKNCICRFISFNETYTSTSNQIKKYDFYTCIRYGISIPIIIISNVLLSCVNNLLYLIFEFIYKIFYIMVYTIQFVFFMPITTVYSVREFWRSYC</sequence>
<keyword evidence="1" id="KW-0812">Transmembrane</keyword>
<dbReference type="AlphaFoldDB" id="A0A6C0JAN3"/>
<feature type="transmembrane region" description="Helical" evidence="1">
    <location>
        <begin position="86"/>
        <end position="111"/>
    </location>
</feature>
<keyword evidence="1" id="KW-1133">Transmembrane helix</keyword>
<evidence type="ECO:0000313" key="2">
    <source>
        <dbReference type="EMBL" id="QHU01851.1"/>
    </source>
</evidence>